<feature type="domain" description="BPL/LPL catalytic" evidence="8">
    <location>
        <begin position="26"/>
        <end position="213"/>
    </location>
</feature>
<organism evidence="9 10">
    <name type="scientific">Thermacetogenium phaeum</name>
    <dbReference type="NCBI Taxonomy" id="85874"/>
    <lineage>
        <taxon>Bacteria</taxon>
        <taxon>Bacillati</taxon>
        <taxon>Bacillota</taxon>
        <taxon>Clostridia</taxon>
        <taxon>Thermoanaerobacterales</taxon>
        <taxon>Thermoanaerobacteraceae</taxon>
        <taxon>Thermacetogenium</taxon>
    </lineage>
</organism>
<dbReference type="PATRIC" id="fig|85874.4.peg.1464"/>
<evidence type="ECO:0000256" key="3">
    <source>
        <dbReference type="ARBA" id="ARBA00012367"/>
    </source>
</evidence>
<dbReference type="PANTHER" id="PTHR12561">
    <property type="entry name" value="LIPOATE-PROTEIN LIGASE"/>
    <property type="match status" value="1"/>
</dbReference>
<evidence type="ECO:0000313" key="9">
    <source>
        <dbReference type="EMBL" id="KUK36961.1"/>
    </source>
</evidence>
<dbReference type="InterPro" id="IPR019491">
    <property type="entry name" value="Lipoate_protein_ligase_C"/>
</dbReference>
<dbReference type="InterPro" id="IPR045864">
    <property type="entry name" value="aa-tRNA-synth_II/BPL/LPL"/>
</dbReference>
<evidence type="ECO:0000256" key="5">
    <source>
        <dbReference type="ARBA" id="ARBA00022741"/>
    </source>
</evidence>
<dbReference type="NCBIfam" id="TIGR00545">
    <property type="entry name" value="lipoyltrans"/>
    <property type="match status" value="1"/>
</dbReference>
<evidence type="ECO:0000313" key="10">
    <source>
        <dbReference type="Proteomes" id="UP000053326"/>
    </source>
</evidence>
<evidence type="ECO:0000259" key="8">
    <source>
        <dbReference type="PROSITE" id="PS51733"/>
    </source>
</evidence>
<evidence type="ECO:0000256" key="2">
    <source>
        <dbReference type="ARBA" id="ARBA00005124"/>
    </source>
</evidence>
<evidence type="ECO:0000256" key="6">
    <source>
        <dbReference type="ARBA" id="ARBA00022840"/>
    </source>
</evidence>
<dbReference type="SUPFAM" id="SSF82649">
    <property type="entry name" value="SufE/NifU"/>
    <property type="match status" value="1"/>
</dbReference>
<accession>A0A101FH88</accession>
<dbReference type="GO" id="GO:0017118">
    <property type="term" value="F:lipoyltransferase activity"/>
    <property type="evidence" value="ECO:0007669"/>
    <property type="project" value="TreeGrafter"/>
</dbReference>
<dbReference type="GO" id="GO:0005737">
    <property type="term" value="C:cytoplasm"/>
    <property type="evidence" value="ECO:0007669"/>
    <property type="project" value="TreeGrafter"/>
</dbReference>
<evidence type="ECO:0000256" key="1">
    <source>
        <dbReference type="ARBA" id="ARBA00005085"/>
    </source>
</evidence>
<dbReference type="InterPro" id="IPR004143">
    <property type="entry name" value="BPL_LPL_catalytic"/>
</dbReference>
<dbReference type="PANTHER" id="PTHR12561:SF3">
    <property type="entry name" value="LIPOYLTRANSFERASE 1, MITOCHONDRIAL"/>
    <property type="match status" value="1"/>
</dbReference>
<comment type="pathway">
    <text evidence="2">Protein modification; protein lipoylation via exogenous pathway; protein N(6)-(lipoyl)lysine from lipoate: step 1/2.</text>
</comment>
<dbReference type="Gene3D" id="3.30.930.10">
    <property type="entry name" value="Bira Bifunctional Protein, Domain 2"/>
    <property type="match status" value="1"/>
</dbReference>
<evidence type="ECO:0000256" key="7">
    <source>
        <dbReference type="ARBA" id="ARBA00048037"/>
    </source>
</evidence>
<comment type="pathway">
    <text evidence="1">Protein modification; protein lipoylation via exogenous pathway; protein N(6)-(lipoyl)lysine from lipoate: step 2/2.</text>
</comment>
<name>A0A101FH88_9THEO</name>
<dbReference type="Pfam" id="PF21948">
    <property type="entry name" value="LplA-B_cat"/>
    <property type="match status" value="1"/>
</dbReference>
<comment type="catalytic activity">
    <reaction evidence="7">
        <text>L-lysyl-[lipoyl-carrier protein] + (R)-lipoate + ATP = N(6)-[(R)-lipoyl]-L-lysyl-[lipoyl-carrier protein] + AMP + diphosphate + H(+)</text>
        <dbReference type="Rhea" id="RHEA:49288"/>
        <dbReference type="Rhea" id="RHEA-COMP:10500"/>
        <dbReference type="Rhea" id="RHEA-COMP:10502"/>
        <dbReference type="ChEBI" id="CHEBI:15378"/>
        <dbReference type="ChEBI" id="CHEBI:29969"/>
        <dbReference type="ChEBI" id="CHEBI:30616"/>
        <dbReference type="ChEBI" id="CHEBI:33019"/>
        <dbReference type="ChEBI" id="CHEBI:83088"/>
        <dbReference type="ChEBI" id="CHEBI:83099"/>
        <dbReference type="ChEBI" id="CHEBI:456215"/>
        <dbReference type="EC" id="6.3.1.20"/>
    </reaction>
</comment>
<dbReference type="GO" id="GO:0009249">
    <property type="term" value="P:protein lipoylation"/>
    <property type="evidence" value="ECO:0007669"/>
    <property type="project" value="InterPro"/>
</dbReference>
<dbReference type="CDD" id="cd16443">
    <property type="entry name" value="LplA"/>
    <property type="match status" value="1"/>
</dbReference>
<keyword evidence="5" id="KW-0547">Nucleotide-binding</keyword>
<protein>
    <recommendedName>
        <fullName evidence="3">lipoate--protein ligase</fullName>
        <ecNumber evidence="3">6.3.1.20</ecNumber>
    </recommendedName>
</protein>
<dbReference type="UniPathway" id="UPA00537">
    <property type="reaction ID" value="UER00594"/>
</dbReference>
<dbReference type="Gene3D" id="3.30.390.50">
    <property type="entry name" value="CO dehydrogenase flavoprotein, C-terminal domain"/>
    <property type="match status" value="1"/>
</dbReference>
<dbReference type="Pfam" id="PF10437">
    <property type="entry name" value="Lip_prot_lig_C"/>
    <property type="match status" value="1"/>
</dbReference>
<dbReference type="FunFam" id="3.30.930.10:FF:000072">
    <property type="entry name" value="Lipoate--protein ligase"/>
    <property type="match status" value="1"/>
</dbReference>
<keyword evidence="4 9" id="KW-0436">Ligase</keyword>
<dbReference type="EC" id="6.3.1.20" evidence="3"/>
<dbReference type="PROSITE" id="PS51733">
    <property type="entry name" value="BPL_LPL_CATALYTIC"/>
    <property type="match status" value="1"/>
</dbReference>
<keyword evidence="6" id="KW-0067">ATP-binding</keyword>
<dbReference type="Proteomes" id="UP000053326">
    <property type="component" value="Unassembled WGS sequence"/>
</dbReference>
<evidence type="ECO:0000256" key="4">
    <source>
        <dbReference type="ARBA" id="ARBA00022598"/>
    </source>
</evidence>
<reference evidence="10" key="1">
    <citation type="journal article" date="2015" name="MBio">
        <title>Genome-Resolved Metagenomic Analysis Reveals Roles for Candidate Phyla and Other Microbial Community Members in Biogeochemical Transformations in Oil Reservoirs.</title>
        <authorList>
            <person name="Hu P."/>
            <person name="Tom L."/>
            <person name="Singh A."/>
            <person name="Thomas B.C."/>
            <person name="Baker B.J."/>
            <person name="Piceno Y.M."/>
            <person name="Andersen G.L."/>
            <person name="Banfield J.F."/>
        </authorList>
    </citation>
    <scope>NUCLEOTIDE SEQUENCE [LARGE SCALE GENOMIC DNA]</scope>
</reference>
<dbReference type="SUPFAM" id="SSF55681">
    <property type="entry name" value="Class II aaRS and biotin synthetases"/>
    <property type="match status" value="1"/>
</dbReference>
<sequence length="334" mass="37755">MIRIINESVNPYFNLALEEYLLKEFDPGEDLFMLWQNRPAVIVGRNQNTWEEINHRFVKENEIAVVRRLTGGGAVYHDLGNLNFTFIARRQKAGHYDFESFARPVVAALRNLGVPAEFSGRNDILVAGKKVSGNAQYRYGSSVLHHGTLLFDTDMHNLVRALHVGREKLVAKGVASVRSRVTNIKEHLPQPLDVEDFRNALVKALFQAEGGQSVEYRLSEGELARVEELVRTKYGTWEWNYGASPGYGLRKSARFDWGKLEVLLDVKDGMIAGCKIYGDFFGREDISGLEQYLTGLPYRERELRQALGKIDLASYIEGLDVDSLLACLLDENKG</sequence>
<dbReference type="GO" id="GO:0016979">
    <property type="term" value="F:lipoate-protein ligase activity"/>
    <property type="evidence" value="ECO:0007669"/>
    <property type="project" value="UniProtKB-EC"/>
</dbReference>
<proteinExistence type="predicted"/>
<dbReference type="InterPro" id="IPR004562">
    <property type="entry name" value="LipoylTrfase_LipoateP_Ligase"/>
</dbReference>
<gene>
    <name evidence="9" type="ORF">XD66_0330</name>
</gene>
<dbReference type="GO" id="GO:0005524">
    <property type="term" value="F:ATP binding"/>
    <property type="evidence" value="ECO:0007669"/>
    <property type="project" value="UniProtKB-KW"/>
</dbReference>
<dbReference type="EMBL" id="LGFO01000023">
    <property type="protein sequence ID" value="KUK36961.1"/>
    <property type="molecule type" value="Genomic_DNA"/>
</dbReference>
<dbReference type="AlphaFoldDB" id="A0A101FH88"/>
<comment type="caution">
    <text evidence="9">The sequence shown here is derived from an EMBL/GenBank/DDBJ whole genome shotgun (WGS) entry which is preliminary data.</text>
</comment>